<sequence>MNIKSKMFLGALSSAVLLSSACVPEQTGAEGNLVLTYDKGAAAGATGTSPLAKGAKLNYSVTKADGDKQKLPIDAAQSSDDKVLAVAALSGGAMTLEGLEVGRANIEVDARDGGDSLNDTFELDVVEVDSLKFAHACEPNGEAAYFVDSDIRLHYTMRAGSKVAVGTGYYPVDFLESTGLAIGETSVNGLLPLRTGADAGTVEINSTVSDDSFSLNLVEPKDVRALKVYESEIFSEGLIPVAQGDTATLHVLPLIADAVPVCQSNVAMTVEVSTPETCEVAFTQGPAKTEELFRLYEPQILEVKGLAEGACEFTVRMPDAADGAGARVMPSVKITGSGEADDSATDA</sequence>
<dbReference type="RefSeq" id="WP_111336395.1">
    <property type="nucleotide sequence ID" value="NZ_CP030032.1"/>
</dbReference>
<name>A0A2Z4FP22_9DELT</name>
<dbReference type="KEGG" id="bsed:DN745_16115"/>
<evidence type="ECO:0000313" key="2">
    <source>
        <dbReference type="Proteomes" id="UP000249799"/>
    </source>
</evidence>
<dbReference type="PROSITE" id="PS51257">
    <property type="entry name" value="PROKAR_LIPOPROTEIN"/>
    <property type="match status" value="1"/>
</dbReference>
<proteinExistence type="predicted"/>
<dbReference type="OrthoDB" id="5538309at2"/>
<gene>
    <name evidence="1" type="ORF">DN745_16115</name>
</gene>
<dbReference type="AlphaFoldDB" id="A0A2Z4FP22"/>
<organism evidence="1 2">
    <name type="scientific">Bradymonas sediminis</name>
    <dbReference type="NCBI Taxonomy" id="1548548"/>
    <lineage>
        <taxon>Bacteria</taxon>
        <taxon>Deltaproteobacteria</taxon>
        <taxon>Bradymonadales</taxon>
        <taxon>Bradymonadaceae</taxon>
        <taxon>Bradymonas</taxon>
    </lineage>
</organism>
<keyword evidence="2" id="KW-1185">Reference proteome</keyword>
<dbReference type="EMBL" id="CP030032">
    <property type="protein sequence ID" value="AWV90757.1"/>
    <property type="molecule type" value="Genomic_DNA"/>
</dbReference>
<accession>A0A2Z4FP22</accession>
<evidence type="ECO:0000313" key="1">
    <source>
        <dbReference type="EMBL" id="AWV90757.1"/>
    </source>
</evidence>
<reference evidence="1 2" key="1">
    <citation type="submission" date="2018-06" db="EMBL/GenBank/DDBJ databases">
        <title>Lujinxingia sediminis gen. nov. sp. nov., a new facultative anaerobic member of the class Deltaproteobacteria, and proposal of Lujinxingaceae fam. nov.</title>
        <authorList>
            <person name="Guo L.-Y."/>
            <person name="Li C.-M."/>
            <person name="Wang S."/>
            <person name="Du Z.-J."/>
        </authorList>
    </citation>
    <scope>NUCLEOTIDE SEQUENCE [LARGE SCALE GENOMIC DNA]</scope>
    <source>
        <strain evidence="1 2">FA350</strain>
    </source>
</reference>
<dbReference type="Proteomes" id="UP000249799">
    <property type="component" value="Chromosome"/>
</dbReference>
<protein>
    <submittedName>
        <fullName evidence="1">Uncharacterized protein</fullName>
    </submittedName>
</protein>